<evidence type="ECO:0000256" key="1">
    <source>
        <dbReference type="PROSITE-ProRule" id="PRU00047"/>
    </source>
</evidence>
<feature type="domain" description="CCHC-type" evidence="3">
    <location>
        <begin position="374"/>
        <end position="388"/>
    </location>
</feature>
<feature type="compositionally biased region" description="Polar residues" evidence="2">
    <location>
        <begin position="402"/>
        <end position="412"/>
    </location>
</feature>
<dbReference type="PANTHER" id="PTHR46888">
    <property type="entry name" value="ZINC KNUCKLE DOMAINCONTAINING PROTEIN-RELATED"/>
    <property type="match status" value="1"/>
</dbReference>
<feature type="region of interest" description="Disordered" evidence="2">
    <location>
        <begin position="106"/>
        <end position="139"/>
    </location>
</feature>
<dbReference type="EMBL" id="ODYU01007591">
    <property type="protein sequence ID" value="SOQ50498.1"/>
    <property type="molecule type" value="Genomic_DNA"/>
</dbReference>
<feature type="region of interest" description="Disordered" evidence="2">
    <location>
        <begin position="659"/>
        <end position="724"/>
    </location>
</feature>
<feature type="compositionally biased region" description="Polar residues" evidence="2">
    <location>
        <begin position="356"/>
        <end position="369"/>
    </location>
</feature>
<dbReference type="InterPro" id="IPR001969">
    <property type="entry name" value="Aspartic_peptidase_AS"/>
</dbReference>
<evidence type="ECO:0000259" key="3">
    <source>
        <dbReference type="PROSITE" id="PS50158"/>
    </source>
</evidence>
<keyword evidence="1" id="KW-0862">Zinc</keyword>
<feature type="region of interest" description="Disordered" evidence="2">
    <location>
        <begin position="1"/>
        <end position="87"/>
    </location>
</feature>
<dbReference type="OrthoDB" id="7482440at2759"/>
<dbReference type="InterPro" id="IPR001878">
    <property type="entry name" value="Znf_CCHC"/>
</dbReference>
<proteinExistence type="predicted"/>
<dbReference type="Gene3D" id="2.40.70.10">
    <property type="entry name" value="Acid Proteases"/>
    <property type="match status" value="1"/>
</dbReference>
<feature type="compositionally biased region" description="Basic and acidic residues" evidence="2">
    <location>
        <begin position="665"/>
        <end position="674"/>
    </location>
</feature>
<feature type="compositionally biased region" description="Basic and acidic residues" evidence="2">
    <location>
        <begin position="42"/>
        <end position="59"/>
    </location>
</feature>
<dbReference type="Gene3D" id="4.10.60.10">
    <property type="entry name" value="Zinc finger, CCHC-type"/>
    <property type="match status" value="1"/>
</dbReference>
<gene>
    <name evidence="4" type="ORF">SFRICE_019665</name>
</gene>
<feature type="region of interest" description="Disordered" evidence="2">
    <location>
        <begin position="349"/>
        <end position="369"/>
    </location>
</feature>
<protein>
    <submittedName>
        <fullName evidence="4">SFRICE_019665</fullName>
    </submittedName>
</protein>
<reference evidence="4" key="1">
    <citation type="submission" date="2016-07" db="EMBL/GenBank/DDBJ databases">
        <authorList>
            <person name="Bretaudeau A."/>
        </authorList>
    </citation>
    <scope>NUCLEOTIDE SEQUENCE</scope>
    <source>
        <strain evidence="4">Rice</strain>
        <tissue evidence="4">Whole body</tissue>
    </source>
</reference>
<feature type="region of interest" description="Disordered" evidence="2">
    <location>
        <begin position="389"/>
        <end position="412"/>
    </location>
</feature>
<name>A0A2H1WBQ7_SPOFR</name>
<feature type="compositionally biased region" description="Basic residues" evidence="2">
    <location>
        <begin position="31"/>
        <end position="41"/>
    </location>
</feature>
<organism evidence="4">
    <name type="scientific">Spodoptera frugiperda</name>
    <name type="common">Fall armyworm</name>
    <dbReference type="NCBI Taxonomy" id="7108"/>
    <lineage>
        <taxon>Eukaryota</taxon>
        <taxon>Metazoa</taxon>
        <taxon>Ecdysozoa</taxon>
        <taxon>Arthropoda</taxon>
        <taxon>Hexapoda</taxon>
        <taxon>Insecta</taxon>
        <taxon>Pterygota</taxon>
        <taxon>Neoptera</taxon>
        <taxon>Endopterygota</taxon>
        <taxon>Lepidoptera</taxon>
        <taxon>Glossata</taxon>
        <taxon>Ditrysia</taxon>
        <taxon>Noctuoidea</taxon>
        <taxon>Noctuidae</taxon>
        <taxon>Amphipyrinae</taxon>
        <taxon>Spodoptera</taxon>
    </lineage>
</organism>
<feature type="compositionally biased region" description="Basic and acidic residues" evidence="2">
    <location>
        <begin position="17"/>
        <end position="30"/>
    </location>
</feature>
<dbReference type="PROSITE" id="PS00141">
    <property type="entry name" value="ASP_PROTEASE"/>
    <property type="match status" value="1"/>
</dbReference>
<dbReference type="SUPFAM" id="SSF50630">
    <property type="entry name" value="Acid proteases"/>
    <property type="match status" value="1"/>
</dbReference>
<dbReference type="AlphaFoldDB" id="A0A2H1WBQ7"/>
<dbReference type="PANTHER" id="PTHR46888:SF11">
    <property type="entry name" value="SCAN BOX DOMAIN-CONTAINING PROTEIN"/>
    <property type="match status" value="1"/>
</dbReference>
<dbReference type="Pfam" id="PF13650">
    <property type="entry name" value="Asp_protease_2"/>
    <property type="match status" value="1"/>
</dbReference>
<feature type="compositionally biased region" description="Polar residues" evidence="2">
    <location>
        <begin position="107"/>
        <end position="123"/>
    </location>
</feature>
<dbReference type="GO" id="GO:0003676">
    <property type="term" value="F:nucleic acid binding"/>
    <property type="evidence" value="ECO:0007669"/>
    <property type="project" value="InterPro"/>
</dbReference>
<accession>A0A2H1WBQ7</accession>
<feature type="compositionally biased region" description="Basic residues" evidence="2">
    <location>
        <begin position="1"/>
        <end position="16"/>
    </location>
</feature>
<dbReference type="GO" id="GO:0008270">
    <property type="term" value="F:zinc ion binding"/>
    <property type="evidence" value="ECO:0007669"/>
    <property type="project" value="UniProtKB-KW"/>
</dbReference>
<keyword evidence="1" id="KW-0863">Zinc-finger</keyword>
<dbReference type="GO" id="GO:0006508">
    <property type="term" value="P:proteolysis"/>
    <property type="evidence" value="ECO:0007669"/>
    <property type="project" value="InterPro"/>
</dbReference>
<keyword evidence="1" id="KW-0479">Metal-binding</keyword>
<evidence type="ECO:0000256" key="2">
    <source>
        <dbReference type="SAM" id="MobiDB-lite"/>
    </source>
</evidence>
<evidence type="ECO:0000313" key="4">
    <source>
        <dbReference type="EMBL" id="SOQ50498.1"/>
    </source>
</evidence>
<dbReference type="CDD" id="cd00303">
    <property type="entry name" value="retropepsin_like"/>
    <property type="match status" value="1"/>
</dbReference>
<dbReference type="InterPro" id="IPR021109">
    <property type="entry name" value="Peptidase_aspartic_dom_sf"/>
</dbReference>
<dbReference type="PROSITE" id="PS50158">
    <property type="entry name" value="ZF_CCHC"/>
    <property type="match status" value="1"/>
</dbReference>
<dbReference type="GO" id="GO:0004190">
    <property type="term" value="F:aspartic-type endopeptidase activity"/>
    <property type="evidence" value="ECO:0007669"/>
    <property type="project" value="InterPro"/>
</dbReference>
<feature type="compositionally biased region" description="Basic and acidic residues" evidence="2">
    <location>
        <begin position="127"/>
        <end position="137"/>
    </location>
</feature>
<sequence length="724" mass="80623">MPGSHERRRSRGRSQRVSRDESPSSETECRSRRRSRRNRRRERSDSEESTYCRRREARDHRHSRSRSPHTPPRARYPSVTPRTNNSLQDTLSNIMTRLDAIEHNGANAISTPNNLPNSHTEGNLQDPVREAASRSRSLDVLSDVPQQVRINNSEGSSTTVHADNSSARGSEAVSTVTMLAEALRSLQPTRSHNYYVSNFDPNIHDIDAWCEEVDRAAIANAWRDHECLSRVASCLKGDAKVWLNEWVTNDRTWSNFKLEFKPLCPRKLDYANILFEAMNTTSDKYTTYAEYARRTLLRLRIVKGLSDELRTLIVIRGIDNPQIRAAAANANLATEDIVSFLSIYVKPNRAKPDSRGTATNKHSSSNSSFDRGPKCYICNQRGHVGRNCIKKTRKESSDRSTVKSGTQGSVNDTTAASKSELLCSFCKKRGHTEEKCFAKNRSEQRNQRNVNLCASHANNKTDIVTAVVQGIPMDALIDSGAQNVSLISSDVLKHLSCQVKPTHCVLKGISEREIVASSFITATIELSDISIETDLVVVPKSCMNTSLIIGTDVLNRDGVTYVRTKDRQYITRASDTPACVNEVLRLDQTLVNTPLQGALQGQLDSSRYVLKNDLLHYKYTPVEVLVPRALVALQWDVTNGVCRQTYGLVPTALVAEHTDDDTDEAENRSDHLEGDNPAPASIGLSMPSLDEEVGTEQHPSAGASQEVQVEDDLLSGEAVLEVKE</sequence>
<dbReference type="SMART" id="SM00343">
    <property type="entry name" value="ZnF_C2HC"/>
    <property type="match status" value="2"/>
</dbReference>